<keyword evidence="4" id="KW-1185">Reference proteome</keyword>
<reference evidence="3 4" key="1">
    <citation type="journal article" date="2014" name="Genome Announc.">
        <title>Genome Sequence of Youngiibacter fragilis, the Type Strain of the Genus Youngiibacter.</title>
        <authorList>
            <person name="Wawrik C.B."/>
            <person name="Callaghan A.V."/>
            <person name="Stamps B.W."/>
            <person name="Wawrik B."/>
        </authorList>
    </citation>
    <scope>NUCLEOTIDE SEQUENCE [LARGE SCALE GENOMIC DNA]</scope>
    <source>
        <strain evidence="3 4">232.1</strain>
    </source>
</reference>
<protein>
    <recommendedName>
        <fullName evidence="2">SGNH hydrolase-type esterase domain-containing protein</fullName>
    </recommendedName>
</protein>
<dbReference type="Pfam" id="PF13472">
    <property type="entry name" value="Lipase_GDSL_2"/>
    <property type="match status" value="1"/>
</dbReference>
<dbReference type="InterPro" id="IPR013830">
    <property type="entry name" value="SGNH_hydro"/>
</dbReference>
<keyword evidence="1" id="KW-0732">Signal</keyword>
<dbReference type="eggNOG" id="COG2755">
    <property type="taxonomic scope" value="Bacteria"/>
</dbReference>
<comment type="caution">
    <text evidence="3">The sequence shown here is derived from an EMBL/GenBank/DDBJ whole genome shotgun (WGS) entry which is preliminary data.</text>
</comment>
<dbReference type="Gene3D" id="3.40.50.1110">
    <property type="entry name" value="SGNH hydrolase"/>
    <property type="match status" value="1"/>
</dbReference>
<organism evidence="3 4">
    <name type="scientific">Youngiibacter fragilis 232.1</name>
    <dbReference type="NCBI Taxonomy" id="994573"/>
    <lineage>
        <taxon>Bacteria</taxon>
        <taxon>Bacillati</taxon>
        <taxon>Bacillota</taxon>
        <taxon>Clostridia</taxon>
        <taxon>Eubacteriales</taxon>
        <taxon>Clostridiaceae</taxon>
        <taxon>Youngiibacter</taxon>
    </lineage>
</organism>
<evidence type="ECO:0000313" key="3">
    <source>
        <dbReference type="EMBL" id="ETA79533.1"/>
    </source>
</evidence>
<gene>
    <name evidence="3" type="ORF">T472_0216485</name>
</gene>
<proteinExistence type="predicted"/>
<sequence>MKRRYRKLMAMFAAAFMLFSVTFASVPAAAAATVNYIALGDSVTYGLSAYNRYGYAAMLRDYIDITYDVNYQNAGVEGLDTGTLLGGLSLQEPNQNINLVTINIGSNNLLRYVLPAVVNAFGGTYVTDLNTNMIYLYNKIRSMSYEAAMATYASMDDPGKPLPASFEVGIGEFEGQFPMVIAQVKRVFPNARIIVNNLYNPIQAGDPLYTFINSSIVRINDILKSRRNL</sequence>
<name>V7I0Z0_9CLOT</name>
<dbReference type="RefSeq" id="WP_023387250.1">
    <property type="nucleotide sequence ID" value="NZ_AXUN02000207.1"/>
</dbReference>
<evidence type="ECO:0000259" key="2">
    <source>
        <dbReference type="Pfam" id="PF13472"/>
    </source>
</evidence>
<dbReference type="InterPro" id="IPR036514">
    <property type="entry name" value="SGNH_hydro_sf"/>
</dbReference>
<feature type="domain" description="SGNH hydrolase-type esterase" evidence="2">
    <location>
        <begin position="38"/>
        <end position="224"/>
    </location>
</feature>
<feature type="chain" id="PRO_5038520154" description="SGNH hydrolase-type esterase domain-containing protein" evidence="1">
    <location>
        <begin position="25"/>
        <end position="229"/>
    </location>
</feature>
<dbReference type="STRING" id="994573.T472_0216485"/>
<evidence type="ECO:0000256" key="1">
    <source>
        <dbReference type="SAM" id="SignalP"/>
    </source>
</evidence>
<accession>V7I0Z0</accession>
<dbReference type="SUPFAM" id="SSF52266">
    <property type="entry name" value="SGNH hydrolase"/>
    <property type="match status" value="1"/>
</dbReference>
<evidence type="ECO:0000313" key="4">
    <source>
        <dbReference type="Proteomes" id="UP000017747"/>
    </source>
</evidence>
<dbReference type="OrthoDB" id="26855at2"/>
<dbReference type="AlphaFoldDB" id="V7I0Z0"/>
<feature type="signal peptide" evidence="1">
    <location>
        <begin position="1"/>
        <end position="24"/>
    </location>
</feature>
<dbReference type="EMBL" id="AXUN02000207">
    <property type="protein sequence ID" value="ETA79533.1"/>
    <property type="molecule type" value="Genomic_DNA"/>
</dbReference>
<dbReference type="Proteomes" id="UP000017747">
    <property type="component" value="Unassembled WGS sequence"/>
</dbReference>